<evidence type="ECO:0000256" key="2">
    <source>
        <dbReference type="ARBA" id="ARBA00022475"/>
    </source>
</evidence>
<keyword evidence="3" id="KW-0328">Glycosyltransferase</keyword>
<evidence type="ECO:0000313" key="11">
    <source>
        <dbReference type="Proteomes" id="UP000249046"/>
    </source>
</evidence>
<evidence type="ECO:0000256" key="5">
    <source>
        <dbReference type="ARBA" id="ARBA00022692"/>
    </source>
</evidence>
<sequence>MSPIVRALLDRPWLPVALLLLPAVFALPPLPIDETRYLTVAWEMRQSGDFLVPHLNGELYAQKPPLLFWLINAGWSATGVEGWTGRALALACSLLGLALIRRIVLRLGESEVAARNAMWVMAGIAWFALFSTAIMFDVLLAACVLVALLGVIDLADGRIGRGVLVTGFGIGLGVLAKGPVALLDIVFAAASAPLWSAAARSRPGRYYGAFALAIGLGAAIALAWAVPAALRGGEAYADAIFLKQTFGRVTESFAHRRPGWWYALILPPMLLPWPLVLRGRWAECRQALARPAVRLGLIWSLATVLAFSFVSGKQGHYLLPVLPGFAIAFGVALAHGWLRVRVGLLAVGIVVAGLLFAALPAWGGTRAHLLWLRAIWPGWGIAVAIAGAGLWCARARLREAAVPALAMLGLVLVFKLAIVQGTGSHYDPRAIAAEVRALQDRGAPLMQIGWHHGVYGFAGRLGAPVPFVLDLDALRAWAAAHPDGYVIALEQRFDFRAEPAFRTAFRGGNAAIWRVADLSADGFALENGASGAAEAPPADDD</sequence>
<dbReference type="Pfam" id="PF13231">
    <property type="entry name" value="PMT_2"/>
    <property type="match status" value="1"/>
</dbReference>
<evidence type="ECO:0000256" key="6">
    <source>
        <dbReference type="ARBA" id="ARBA00022989"/>
    </source>
</evidence>
<dbReference type="Proteomes" id="UP000249046">
    <property type="component" value="Unassembled WGS sequence"/>
</dbReference>
<dbReference type="EMBL" id="QFPO01000009">
    <property type="protein sequence ID" value="PZQ13501.1"/>
    <property type="molecule type" value="Genomic_DNA"/>
</dbReference>
<evidence type="ECO:0000256" key="3">
    <source>
        <dbReference type="ARBA" id="ARBA00022676"/>
    </source>
</evidence>
<dbReference type="GO" id="GO:0009103">
    <property type="term" value="P:lipopolysaccharide biosynthetic process"/>
    <property type="evidence" value="ECO:0007669"/>
    <property type="project" value="TreeGrafter"/>
</dbReference>
<protein>
    <submittedName>
        <fullName evidence="10">Glycosyl transferase</fullName>
    </submittedName>
</protein>
<feature type="transmembrane region" description="Helical" evidence="8">
    <location>
        <begin position="374"/>
        <end position="393"/>
    </location>
</feature>
<keyword evidence="6 8" id="KW-1133">Transmembrane helix</keyword>
<feature type="transmembrane region" description="Helical" evidence="8">
    <location>
        <begin position="342"/>
        <end position="362"/>
    </location>
</feature>
<feature type="transmembrane region" description="Helical" evidence="8">
    <location>
        <begin position="291"/>
        <end position="311"/>
    </location>
</feature>
<gene>
    <name evidence="10" type="ORF">DI564_11460</name>
</gene>
<comment type="subcellular location">
    <subcellularLocation>
        <location evidence="1">Cell membrane</location>
        <topology evidence="1">Multi-pass membrane protein</topology>
    </subcellularLocation>
</comment>
<name>A0A2W5K9E6_9GAMM</name>
<dbReference type="GO" id="GO:0010041">
    <property type="term" value="P:response to iron(III) ion"/>
    <property type="evidence" value="ECO:0007669"/>
    <property type="project" value="TreeGrafter"/>
</dbReference>
<feature type="transmembrane region" description="Helical" evidence="8">
    <location>
        <begin position="87"/>
        <end position="105"/>
    </location>
</feature>
<keyword evidence="5 8" id="KW-0812">Transmembrane</keyword>
<dbReference type="GO" id="GO:0016763">
    <property type="term" value="F:pentosyltransferase activity"/>
    <property type="evidence" value="ECO:0007669"/>
    <property type="project" value="TreeGrafter"/>
</dbReference>
<evidence type="ECO:0000256" key="4">
    <source>
        <dbReference type="ARBA" id="ARBA00022679"/>
    </source>
</evidence>
<feature type="transmembrane region" description="Helical" evidence="8">
    <location>
        <begin position="170"/>
        <end position="194"/>
    </location>
</feature>
<comment type="caution">
    <text evidence="10">The sequence shown here is derived from an EMBL/GenBank/DDBJ whole genome shotgun (WGS) entry which is preliminary data.</text>
</comment>
<feature type="domain" description="Glycosyltransferase RgtA/B/C/D-like" evidence="9">
    <location>
        <begin position="63"/>
        <end position="207"/>
    </location>
</feature>
<dbReference type="PANTHER" id="PTHR33908:SF3">
    <property type="entry name" value="UNDECAPRENYL PHOSPHATE-ALPHA-4-AMINO-4-DEOXY-L-ARABINOSE ARABINOSYL TRANSFERASE"/>
    <property type="match status" value="1"/>
</dbReference>
<dbReference type="PANTHER" id="PTHR33908">
    <property type="entry name" value="MANNOSYLTRANSFERASE YKCB-RELATED"/>
    <property type="match status" value="1"/>
</dbReference>
<evidence type="ECO:0000256" key="7">
    <source>
        <dbReference type="ARBA" id="ARBA00023136"/>
    </source>
</evidence>
<evidence type="ECO:0000256" key="8">
    <source>
        <dbReference type="SAM" id="Phobius"/>
    </source>
</evidence>
<evidence type="ECO:0000259" key="9">
    <source>
        <dbReference type="Pfam" id="PF13231"/>
    </source>
</evidence>
<feature type="transmembrane region" description="Helical" evidence="8">
    <location>
        <begin position="317"/>
        <end position="335"/>
    </location>
</feature>
<accession>A0A2W5K9E6</accession>
<proteinExistence type="predicted"/>
<evidence type="ECO:0000313" key="10">
    <source>
        <dbReference type="EMBL" id="PZQ13501.1"/>
    </source>
</evidence>
<organism evidence="10 11">
    <name type="scientific">Rhodanobacter denitrificans</name>
    <dbReference type="NCBI Taxonomy" id="666685"/>
    <lineage>
        <taxon>Bacteria</taxon>
        <taxon>Pseudomonadati</taxon>
        <taxon>Pseudomonadota</taxon>
        <taxon>Gammaproteobacteria</taxon>
        <taxon>Lysobacterales</taxon>
        <taxon>Rhodanobacteraceae</taxon>
        <taxon>Rhodanobacter</taxon>
    </lineage>
</organism>
<feature type="transmembrane region" description="Helical" evidence="8">
    <location>
        <begin position="400"/>
        <end position="419"/>
    </location>
</feature>
<keyword evidence="2" id="KW-1003">Cell membrane</keyword>
<dbReference type="InterPro" id="IPR038731">
    <property type="entry name" value="RgtA/B/C-like"/>
</dbReference>
<feature type="transmembrane region" description="Helical" evidence="8">
    <location>
        <begin position="117"/>
        <end position="150"/>
    </location>
</feature>
<dbReference type="AlphaFoldDB" id="A0A2W5K9E6"/>
<keyword evidence="4 10" id="KW-0808">Transferase</keyword>
<dbReference type="GO" id="GO:0005886">
    <property type="term" value="C:plasma membrane"/>
    <property type="evidence" value="ECO:0007669"/>
    <property type="project" value="UniProtKB-SubCell"/>
</dbReference>
<evidence type="ECO:0000256" key="1">
    <source>
        <dbReference type="ARBA" id="ARBA00004651"/>
    </source>
</evidence>
<keyword evidence="7 8" id="KW-0472">Membrane</keyword>
<feature type="transmembrane region" description="Helical" evidence="8">
    <location>
        <begin position="260"/>
        <end position="279"/>
    </location>
</feature>
<dbReference type="InterPro" id="IPR050297">
    <property type="entry name" value="LipidA_mod_glycosyltrf_83"/>
</dbReference>
<reference evidence="10 11" key="1">
    <citation type="submission" date="2017-08" db="EMBL/GenBank/DDBJ databases">
        <title>Infants hospitalized years apart are colonized by the same room-sourced microbial strains.</title>
        <authorList>
            <person name="Brooks B."/>
            <person name="Olm M.R."/>
            <person name="Firek B.A."/>
            <person name="Baker R."/>
            <person name="Thomas B.C."/>
            <person name="Morowitz M.J."/>
            <person name="Banfield J.F."/>
        </authorList>
    </citation>
    <scope>NUCLEOTIDE SEQUENCE [LARGE SCALE GENOMIC DNA]</scope>
    <source>
        <strain evidence="10">S2_005_003_R2_42</strain>
    </source>
</reference>
<feature type="transmembrane region" description="Helical" evidence="8">
    <location>
        <begin position="206"/>
        <end position="226"/>
    </location>
</feature>